<evidence type="ECO:0000313" key="5">
    <source>
        <dbReference type="EMBL" id="KAK9664254.1"/>
    </source>
</evidence>
<dbReference type="PANTHER" id="PTHR45959:SF2">
    <property type="entry name" value="BHLH TRANSCRIPTION FACTOR"/>
    <property type="match status" value="1"/>
</dbReference>
<sequence>MDSQNSDTGDETVVGGEEMEDDSSANYALPHVEVKVSNNTLLLRLHCESKKGILPKIFSQVEGYDLTIVNSSVMAFGDTALDITIVAEIQNDSSTILKDLVASLHSIL</sequence>
<accession>A0AAW1GTN6</accession>
<evidence type="ECO:0000256" key="1">
    <source>
        <dbReference type="ARBA" id="ARBA00004123"/>
    </source>
</evidence>
<gene>
    <name evidence="5" type="ORF">RND81_14G028900</name>
</gene>
<feature type="region of interest" description="Disordered" evidence="3">
    <location>
        <begin position="1"/>
        <end position="25"/>
    </location>
</feature>
<dbReference type="AlphaFoldDB" id="A0AAW1GTN6"/>
<evidence type="ECO:0000256" key="3">
    <source>
        <dbReference type="SAM" id="MobiDB-lite"/>
    </source>
</evidence>
<feature type="domain" description="Plant bHLH transcription factor ACT-like" evidence="4">
    <location>
        <begin position="32"/>
        <end position="92"/>
    </location>
</feature>
<keyword evidence="2" id="KW-0539">Nucleus</keyword>
<evidence type="ECO:0000256" key="2">
    <source>
        <dbReference type="ARBA" id="ARBA00023242"/>
    </source>
</evidence>
<name>A0AAW1GTN6_SAPOF</name>
<dbReference type="InterPro" id="IPR054502">
    <property type="entry name" value="bHLH-TF_ACT-like_plant"/>
</dbReference>
<protein>
    <recommendedName>
        <fullName evidence="4">Plant bHLH transcription factor ACT-like domain-containing protein</fullName>
    </recommendedName>
</protein>
<comment type="subcellular location">
    <subcellularLocation>
        <location evidence="1">Nucleus</location>
    </subcellularLocation>
</comment>
<comment type="caution">
    <text evidence="5">The sequence shown here is derived from an EMBL/GenBank/DDBJ whole genome shotgun (WGS) entry which is preliminary data.</text>
</comment>
<keyword evidence="6" id="KW-1185">Reference proteome</keyword>
<reference evidence="5" key="1">
    <citation type="submission" date="2024-03" db="EMBL/GenBank/DDBJ databases">
        <title>WGS assembly of Saponaria officinalis var. Norfolk2.</title>
        <authorList>
            <person name="Jenkins J."/>
            <person name="Shu S."/>
            <person name="Grimwood J."/>
            <person name="Barry K."/>
            <person name="Goodstein D."/>
            <person name="Schmutz J."/>
            <person name="Leebens-Mack J."/>
            <person name="Osbourn A."/>
        </authorList>
    </citation>
    <scope>NUCLEOTIDE SEQUENCE [LARGE SCALE GENOMIC DNA]</scope>
    <source>
        <strain evidence="5">JIC</strain>
    </source>
</reference>
<dbReference type="Pfam" id="PF22754">
    <property type="entry name" value="bHLH-TF_ACT-like_plant"/>
    <property type="match status" value="1"/>
</dbReference>
<dbReference type="InterPro" id="IPR052610">
    <property type="entry name" value="bHLH_transcription_regulator"/>
</dbReference>
<dbReference type="EMBL" id="JBDFQZ010000014">
    <property type="protein sequence ID" value="KAK9664254.1"/>
    <property type="molecule type" value="Genomic_DNA"/>
</dbReference>
<dbReference type="Proteomes" id="UP001443914">
    <property type="component" value="Unassembled WGS sequence"/>
</dbReference>
<proteinExistence type="predicted"/>
<organism evidence="5 6">
    <name type="scientific">Saponaria officinalis</name>
    <name type="common">Common soapwort</name>
    <name type="synonym">Lychnis saponaria</name>
    <dbReference type="NCBI Taxonomy" id="3572"/>
    <lineage>
        <taxon>Eukaryota</taxon>
        <taxon>Viridiplantae</taxon>
        <taxon>Streptophyta</taxon>
        <taxon>Embryophyta</taxon>
        <taxon>Tracheophyta</taxon>
        <taxon>Spermatophyta</taxon>
        <taxon>Magnoliopsida</taxon>
        <taxon>eudicotyledons</taxon>
        <taxon>Gunneridae</taxon>
        <taxon>Pentapetalae</taxon>
        <taxon>Caryophyllales</taxon>
        <taxon>Caryophyllaceae</taxon>
        <taxon>Caryophylleae</taxon>
        <taxon>Saponaria</taxon>
    </lineage>
</organism>
<evidence type="ECO:0000313" key="6">
    <source>
        <dbReference type="Proteomes" id="UP001443914"/>
    </source>
</evidence>
<evidence type="ECO:0000259" key="4">
    <source>
        <dbReference type="Pfam" id="PF22754"/>
    </source>
</evidence>
<dbReference type="PANTHER" id="PTHR45959">
    <property type="entry name" value="BHLH TRANSCRIPTION FACTOR"/>
    <property type="match status" value="1"/>
</dbReference>